<evidence type="ECO:0000256" key="4">
    <source>
        <dbReference type="ARBA" id="ARBA00022825"/>
    </source>
</evidence>
<keyword evidence="2" id="KW-0645">Protease</keyword>
<dbReference type="CDD" id="cd07560">
    <property type="entry name" value="Peptidase_S41_CPP"/>
    <property type="match status" value="1"/>
</dbReference>
<evidence type="ECO:0000256" key="3">
    <source>
        <dbReference type="ARBA" id="ARBA00022801"/>
    </source>
</evidence>
<gene>
    <name evidence="8" type="ORF">DP114_23775</name>
</gene>
<dbReference type="EMBL" id="CP030118">
    <property type="protein sequence ID" value="QDL10511.1"/>
    <property type="molecule type" value="Genomic_DNA"/>
</dbReference>
<keyword evidence="9" id="KW-1185">Reference proteome</keyword>
<dbReference type="PANTHER" id="PTHR32060">
    <property type="entry name" value="TAIL-SPECIFIC PROTEASE"/>
    <property type="match status" value="1"/>
</dbReference>
<accession>A0A856MLT5</accession>
<evidence type="ECO:0000256" key="5">
    <source>
        <dbReference type="ARBA" id="ARBA00051784"/>
    </source>
</evidence>
<name>A0A856MLT5_9CYAN</name>
<dbReference type="SMART" id="SM00245">
    <property type="entry name" value="TSPc"/>
    <property type="match status" value="1"/>
</dbReference>
<dbReference type="Pfam" id="PF03572">
    <property type="entry name" value="Peptidase_S41"/>
    <property type="match status" value="1"/>
</dbReference>
<dbReference type="EC" id="3.4.21.102" evidence="6"/>
<proteinExistence type="inferred from homology"/>
<dbReference type="PANTHER" id="PTHR32060:SF30">
    <property type="entry name" value="CARBOXY-TERMINAL PROCESSING PROTEASE CTPA"/>
    <property type="match status" value="1"/>
</dbReference>
<comment type="similarity">
    <text evidence="1">Belongs to the peptidase S41A family.</text>
</comment>
<evidence type="ECO:0000256" key="6">
    <source>
        <dbReference type="ARBA" id="ARBA00066637"/>
    </source>
</evidence>
<keyword evidence="4" id="KW-0720">Serine protease</keyword>
<protein>
    <recommendedName>
        <fullName evidence="6">C-terminal processing peptidase</fullName>
        <ecNumber evidence="6">3.4.21.102</ecNumber>
    </recommendedName>
</protein>
<evidence type="ECO:0000313" key="8">
    <source>
        <dbReference type="EMBL" id="QDL10511.1"/>
    </source>
</evidence>
<evidence type="ECO:0000259" key="7">
    <source>
        <dbReference type="SMART" id="SM00245"/>
    </source>
</evidence>
<dbReference type="KEGG" id="bsen:DP114_23775"/>
<evidence type="ECO:0000256" key="1">
    <source>
        <dbReference type="ARBA" id="ARBA00009179"/>
    </source>
</evidence>
<organism evidence="8 9">
    <name type="scientific">Brasilonema sennae CENA114</name>
    <dbReference type="NCBI Taxonomy" id="415709"/>
    <lineage>
        <taxon>Bacteria</taxon>
        <taxon>Bacillati</taxon>
        <taxon>Cyanobacteriota</taxon>
        <taxon>Cyanophyceae</taxon>
        <taxon>Nostocales</taxon>
        <taxon>Scytonemataceae</taxon>
        <taxon>Brasilonema</taxon>
        <taxon>Bromeliae group (in: Brasilonema)</taxon>
    </lineage>
</organism>
<dbReference type="Proteomes" id="UP000503129">
    <property type="component" value="Chromosome"/>
</dbReference>
<dbReference type="SUPFAM" id="SSF52096">
    <property type="entry name" value="ClpP/crotonase"/>
    <property type="match status" value="1"/>
</dbReference>
<comment type="catalytic activity">
    <reaction evidence="5">
        <text>The enzyme shows specific recognition of a C-terminal tripeptide, Xaa-Yaa-Zaa, in which Xaa is preferably Ala or Leu, Yaa is preferably Ala or Tyr, and Zaa is preferably Ala, but then cleaves at a variable distance from the C-terminus. A typical cleavage is -Ala-Ala-|-Arg-Ala-Ala-Lys-Glu-Asn-Tyr-Ala-Leu-Ala-Ala.</text>
        <dbReference type="EC" id="3.4.21.102"/>
    </reaction>
</comment>
<dbReference type="GO" id="GO:0004252">
    <property type="term" value="F:serine-type endopeptidase activity"/>
    <property type="evidence" value="ECO:0007669"/>
    <property type="project" value="UniProtKB-EC"/>
</dbReference>
<dbReference type="InterPro" id="IPR029045">
    <property type="entry name" value="ClpP/crotonase-like_dom_sf"/>
</dbReference>
<dbReference type="FunFam" id="3.90.226.10:FF:000023">
    <property type="entry name" value="Carboxyl-terminal processing protease"/>
    <property type="match status" value="1"/>
</dbReference>
<dbReference type="AlphaFoldDB" id="A0A856MLT5"/>
<evidence type="ECO:0000313" key="9">
    <source>
        <dbReference type="Proteomes" id="UP000503129"/>
    </source>
</evidence>
<dbReference type="NCBIfam" id="TIGR00225">
    <property type="entry name" value="prc"/>
    <property type="match status" value="1"/>
</dbReference>
<feature type="domain" description="Tail specific protease" evidence="7">
    <location>
        <begin position="26"/>
        <end position="216"/>
    </location>
</feature>
<dbReference type="InterPro" id="IPR004447">
    <property type="entry name" value="Peptidase_S41A"/>
</dbReference>
<dbReference type="GO" id="GO:0007165">
    <property type="term" value="P:signal transduction"/>
    <property type="evidence" value="ECO:0007669"/>
    <property type="project" value="TreeGrafter"/>
</dbReference>
<reference evidence="8 9" key="1">
    <citation type="submission" date="2018-06" db="EMBL/GenBank/DDBJ databases">
        <title>Comparative genomics of Brasilonema spp. strains.</title>
        <authorList>
            <person name="Alvarenga D.O."/>
            <person name="Fiore M.F."/>
            <person name="Varani A.M."/>
        </authorList>
    </citation>
    <scope>NUCLEOTIDE SEQUENCE [LARGE SCALE GENOMIC DNA]</scope>
    <source>
        <strain evidence="8 9">CENA114</strain>
    </source>
</reference>
<dbReference type="InterPro" id="IPR005151">
    <property type="entry name" value="Tail-specific_protease"/>
</dbReference>
<evidence type="ECO:0000256" key="2">
    <source>
        <dbReference type="ARBA" id="ARBA00022670"/>
    </source>
</evidence>
<dbReference type="Gene3D" id="3.90.226.10">
    <property type="entry name" value="2-enoyl-CoA Hydratase, Chain A, domain 1"/>
    <property type="match status" value="1"/>
</dbReference>
<keyword evidence="3" id="KW-0378">Hydrolase</keyword>
<dbReference type="GO" id="GO:0006508">
    <property type="term" value="P:proteolysis"/>
    <property type="evidence" value="ECO:0007669"/>
    <property type="project" value="UniProtKB-KW"/>
</dbReference>
<sequence length="292" mass="31771">MDRNGAVNLIRGLVGSSVTLTIRRNGQEQDYTLQRRRIEINPVRFFVEQGPGGAVGYIRLTEFNAKAADEMRSAIDNLESQGVVGYVLDLRDNSGGLLDSSIEIARMWLQDGLIVSTVDRQGVSEQDSANGTAITDKPLVVLVNGESASASEILSGALQDNERAVLVGSKTFGKGLVQSPLDLSDGSGLIVTIAKYLTPSGRDINRAGIGPDVDVELTDEQQQELFVRASNKIGTQDDLQYVKALEILNQQIAQRQGRKAESPHLLGKVIEWKLQADGRTLRDRLVSTRRGT</sequence>
<dbReference type="GO" id="GO:0030288">
    <property type="term" value="C:outer membrane-bounded periplasmic space"/>
    <property type="evidence" value="ECO:0007669"/>
    <property type="project" value="TreeGrafter"/>
</dbReference>